<feature type="transmembrane region" description="Helical" evidence="1">
    <location>
        <begin position="588"/>
        <end position="613"/>
    </location>
</feature>
<dbReference type="InterPro" id="IPR050491">
    <property type="entry name" value="AmpC-like"/>
</dbReference>
<accession>F4QNM3</accession>
<evidence type="ECO:0000313" key="3">
    <source>
        <dbReference type="EMBL" id="EGF90931.1"/>
    </source>
</evidence>
<organism evidence="3 4">
    <name type="scientific">Asticcacaulis biprosthecium C19</name>
    <dbReference type="NCBI Taxonomy" id="715226"/>
    <lineage>
        <taxon>Bacteria</taxon>
        <taxon>Pseudomonadati</taxon>
        <taxon>Pseudomonadota</taxon>
        <taxon>Alphaproteobacteria</taxon>
        <taxon>Caulobacterales</taxon>
        <taxon>Caulobacteraceae</taxon>
        <taxon>Asticcacaulis</taxon>
    </lineage>
</organism>
<feature type="transmembrane region" description="Helical" evidence="1">
    <location>
        <begin position="512"/>
        <end position="535"/>
    </location>
</feature>
<dbReference type="PANTHER" id="PTHR46825">
    <property type="entry name" value="D-ALANYL-D-ALANINE-CARBOXYPEPTIDASE/ENDOPEPTIDASE AMPH"/>
    <property type="match status" value="1"/>
</dbReference>
<keyword evidence="1" id="KW-0472">Membrane</keyword>
<dbReference type="AlphaFoldDB" id="F4QNM3"/>
<feature type="transmembrane region" description="Helical" evidence="1">
    <location>
        <begin position="547"/>
        <end position="568"/>
    </location>
</feature>
<feature type="transmembrane region" description="Helical" evidence="1">
    <location>
        <begin position="634"/>
        <end position="652"/>
    </location>
</feature>
<evidence type="ECO:0000256" key="1">
    <source>
        <dbReference type="SAM" id="Phobius"/>
    </source>
</evidence>
<dbReference type="InterPro" id="IPR001466">
    <property type="entry name" value="Beta-lactam-related"/>
</dbReference>
<gene>
    <name evidence="3" type="ORF">ABI_23430</name>
</gene>
<evidence type="ECO:0000259" key="2">
    <source>
        <dbReference type="Pfam" id="PF00144"/>
    </source>
</evidence>
<sequence>MAVADAAPAASNVPISADDIETFTDSVVRALMQRDHVLGATVAVVQGNTPLLVKGYGYDRLSPARRVDPNTSMFRVGSVTKTFTWIVARQEMEAGRIGLDTPIGQHVPADVFAERGVYKPLTLRNLMSHTGGFEDTSLGHLFQLNGAQLSGPDGYFRRHTPRQVRAPGQFSSYSNFGVALAATALSQTAEAKDVPSLMEARIFQPLGMDHTTLREPYATGPADIQNLPAPLAANLTGSLSDGFIWDGATYKAQPFDHAIAMSGALGGSTTARDMARLMSVMLANGQADGISLYNADSARAFRTPLLKMPEGYNGWASGLMVGTAPSGLATYGHSGATLWFNANLVIVPEMNLAIFISTNTQSGAALAESYPDLLLDHLEGDLVRPPLMPAAAQAYAANKRYYDSLRGHYVSTRRAYGGLEGAITRLINTVEVSVDGDGRLILTTEDGISAFVPASAQDFFNPQDSESSGPAGKLGGLHFLFAKPGGKAQSFETASNLMRYERIGWIHKPDTLHFLTGLMAATCILVWVSAVRGLTRNERPTEVQARASLISAGLSLAWLAAIFTFNAWQTSLAEDPGKLFTHWPSGQVQLASWLAIVGTFGTLYQVATFYFVANEAQRFSVSDGWALWQKIAHGVMLGYWLFYIIVLAWWGALMPV</sequence>
<feature type="domain" description="Beta-lactamase-related" evidence="2">
    <location>
        <begin position="25"/>
        <end position="375"/>
    </location>
</feature>
<evidence type="ECO:0000313" key="4">
    <source>
        <dbReference type="Proteomes" id="UP000006512"/>
    </source>
</evidence>
<dbReference type="Pfam" id="PF00144">
    <property type="entry name" value="Beta-lactamase"/>
    <property type="match status" value="1"/>
</dbReference>
<proteinExistence type="predicted"/>
<dbReference type="InterPro" id="IPR012338">
    <property type="entry name" value="Beta-lactam/transpept-like"/>
</dbReference>
<dbReference type="Proteomes" id="UP000006512">
    <property type="component" value="Unassembled WGS sequence"/>
</dbReference>
<dbReference type="PANTHER" id="PTHR46825:SF9">
    <property type="entry name" value="BETA-LACTAMASE-RELATED DOMAIN-CONTAINING PROTEIN"/>
    <property type="match status" value="1"/>
</dbReference>
<dbReference type="STRING" id="715226.ABI_23430"/>
<dbReference type="EMBL" id="GL883078">
    <property type="protein sequence ID" value="EGF90931.1"/>
    <property type="molecule type" value="Genomic_DNA"/>
</dbReference>
<dbReference type="SUPFAM" id="SSF56601">
    <property type="entry name" value="beta-lactamase/transpeptidase-like"/>
    <property type="match status" value="1"/>
</dbReference>
<dbReference type="HOGENOM" id="CLU_022757_1_0_5"/>
<dbReference type="eggNOG" id="COG1680">
    <property type="taxonomic scope" value="Bacteria"/>
</dbReference>
<dbReference type="Gene3D" id="3.40.710.10">
    <property type="entry name" value="DD-peptidase/beta-lactamase superfamily"/>
    <property type="match status" value="1"/>
</dbReference>
<keyword evidence="1" id="KW-1133">Transmembrane helix</keyword>
<reference evidence="4" key="1">
    <citation type="submission" date="2011-03" db="EMBL/GenBank/DDBJ databases">
        <title>Draft genome sequence of Brevundimonas diminuta.</title>
        <authorList>
            <person name="Brown P.J.B."/>
            <person name="Buechlein A."/>
            <person name="Hemmerich C."/>
            <person name="Brun Y.V."/>
        </authorList>
    </citation>
    <scope>NUCLEOTIDE SEQUENCE [LARGE SCALE GENOMIC DNA]</scope>
    <source>
        <strain evidence="4">C19</strain>
    </source>
</reference>
<keyword evidence="4" id="KW-1185">Reference proteome</keyword>
<keyword evidence="1" id="KW-0812">Transmembrane</keyword>
<protein>
    <submittedName>
        <fullName evidence="3">Beta-lactamase</fullName>
    </submittedName>
</protein>
<name>F4QNM3_9CAUL</name>